<sequence>MVLPPDATFVLQNGRPSATVDGIEHAVGSEATVNTTVVPIAG</sequence>
<protein>
    <submittedName>
        <fullName evidence="1">Uncharacterized protein</fullName>
    </submittedName>
</protein>
<dbReference type="EMBL" id="JAWLKJ010000001">
    <property type="protein sequence ID" value="MDV6298130.1"/>
    <property type="molecule type" value="Genomic_DNA"/>
</dbReference>
<dbReference type="AlphaFoldDB" id="A0AAE4QU42"/>
<dbReference type="Proteomes" id="UP001185873">
    <property type="component" value="Unassembled WGS sequence"/>
</dbReference>
<comment type="caution">
    <text evidence="1">The sequence shown here is derived from an EMBL/GenBank/DDBJ whole genome shotgun (WGS) entry which is preliminary data.</text>
</comment>
<accession>A0AAE4QU42</accession>
<proteinExistence type="predicted"/>
<gene>
    <name evidence="1" type="ORF">R3P82_03290</name>
</gene>
<evidence type="ECO:0000313" key="2">
    <source>
        <dbReference type="Proteomes" id="UP001185873"/>
    </source>
</evidence>
<dbReference type="RefSeq" id="WP_317468516.1">
    <property type="nucleotide sequence ID" value="NZ_JAWLKJ010000001.1"/>
</dbReference>
<evidence type="ECO:0000313" key="1">
    <source>
        <dbReference type="EMBL" id="MDV6298130.1"/>
    </source>
</evidence>
<organism evidence="1 2">
    <name type="scientific">Dietzia maris</name>
    <dbReference type="NCBI Taxonomy" id="37915"/>
    <lineage>
        <taxon>Bacteria</taxon>
        <taxon>Bacillati</taxon>
        <taxon>Actinomycetota</taxon>
        <taxon>Actinomycetes</taxon>
        <taxon>Mycobacteriales</taxon>
        <taxon>Dietziaceae</taxon>
        <taxon>Dietzia</taxon>
    </lineage>
</organism>
<reference evidence="1" key="1">
    <citation type="submission" date="2023-10" db="EMBL/GenBank/DDBJ databases">
        <title>Development of a sustainable strategy for remediation of hydrocarbon-contaminated territories based on the waste exchange concept.</title>
        <authorList>
            <person name="Krivoruchko A."/>
        </authorList>
    </citation>
    <scope>NUCLEOTIDE SEQUENCE</scope>
    <source>
        <strain evidence="1">IEGM 1175</strain>
    </source>
</reference>
<name>A0AAE4QU42_9ACTN</name>